<protein>
    <recommendedName>
        <fullName evidence="1">DUF8083 domain-containing protein</fullName>
    </recommendedName>
</protein>
<dbReference type="Pfam" id="PF26312">
    <property type="entry name" value="DUF8083"/>
    <property type="match status" value="1"/>
</dbReference>
<keyword evidence="3" id="KW-1185">Reference proteome</keyword>
<organism evidence="2 3">
    <name type="scientific">Thermobifida halotolerans</name>
    <dbReference type="NCBI Taxonomy" id="483545"/>
    <lineage>
        <taxon>Bacteria</taxon>
        <taxon>Bacillati</taxon>
        <taxon>Actinomycetota</taxon>
        <taxon>Actinomycetes</taxon>
        <taxon>Streptosporangiales</taxon>
        <taxon>Nocardiopsidaceae</taxon>
        <taxon>Thermobifida</taxon>
    </lineage>
</organism>
<sequence length="310" mass="35150">MLPYTAYLRLYQPLVAFSSREREYWQVYANSPHRRGRTEAMTAEHGERLAVLLSDPPLAAPLAESGEAYVRQVGDELFVCPWQVRLRSWIAFSTFRTATPRRLRRAFLPDLVVQETERDFARWRDRTGRTQSQILTSAWEVPPAWFVPFDAGGRRLALGRSDDACSGEEPVRPPHAVGACPRCGHAPTAPEHAPPRTLLYVTEVAQARPRLARAIRLVSGFFPAGSSFLYGLERLEDWMNALAHPRALLELDYGGLVHLLDDAALRSDHSVAEIHTALTALEQERPELVTAMRMRLRERWDAVRALRHAN</sequence>
<dbReference type="InterPro" id="IPR058396">
    <property type="entry name" value="DUF8083"/>
</dbReference>
<accession>A0A399FZZ9</accession>
<gene>
    <name evidence="2" type="ORF">NI17_016815</name>
</gene>
<dbReference type="Proteomes" id="UP000265719">
    <property type="component" value="Chromosome"/>
</dbReference>
<dbReference type="EMBL" id="CP063196">
    <property type="protein sequence ID" value="UOE18474.1"/>
    <property type="molecule type" value="Genomic_DNA"/>
</dbReference>
<feature type="domain" description="DUF8083" evidence="1">
    <location>
        <begin position="4"/>
        <end position="306"/>
    </location>
</feature>
<dbReference type="KEGG" id="thao:NI17_016815"/>
<name>A0A399FZZ9_9ACTN</name>
<evidence type="ECO:0000313" key="3">
    <source>
        <dbReference type="Proteomes" id="UP000265719"/>
    </source>
</evidence>
<evidence type="ECO:0000313" key="2">
    <source>
        <dbReference type="EMBL" id="UOE18474.1"/>
    </source>
</evidence>
<proteinExistence type="predicted"/>
<evidence type="ECO:0000259" key="1">
    <source>
        <dbReference type="Pfam" id="PF26312"/>
    </source>
</evidence>
<dbReference type="AlphaFoldDB" id="A0A399FZZ9"/>
<reference evidence="2" key="1">
    <citation type="submission" date="2020-10" db="EMBL/GenBank/DDBJ databases">
        <title>De novo genome project of the cellulose decomposer Thermobifida halotolerans type strain.</title>
        <authorList>
            <person name="Nagy I."/>
            <person name="Horvath B."/>
            <person name="Kukolya J."/>
            <person name="Nagy I."/>
            <person name="Orsini M."/>
        </authorList>
    </citation>
    <scope>NUCLEOTIDE SEQUENCE</scope>
    <source>
        <strain evidence="2">DSM 44931</strain>
    </source>
</reference>